<accession>U6L675</accession>
<dbReference type="GeneID" id="25250476"/>
<dbReference type="GO" id="GO:0003713">
    <property type="term" value="F:transcription coactivator activity"/>
    <property type="evidence" value="ECO:0007669"/>
    <property type="project" value="InterPro"/>
</dbReference>
<reference evidence="4" key="1">
    <citation type="submission" date="2013-10" db="EMBL/GenBank/DDBJ databases">
        <title>Genomic analysis of the causative agents of coccidiosis in chickens.</title>
        <authorList>
            <person name="Reid A.J."/>
            <person name="Blake D."/>
            <person name="Billington K."/>
            <person name="Browne H."/>
            <person name="Dunn M."/>
            <person name="Hung S."/>
            <person name="Kawahara F."/>
            <person name="Miranda-Saavedra D."/>
            <person name="Mourier T."/>
            <person name="Nagra H."/>
            <person name="Otto T.D."/>
            <person name="Rawlings N."/>
            <person name="Sanchez A."/>
            <person name="Sanders M."/>
            <person name="Subramaniam C."/>
            <person name="Tay Y."/>
            <person name="Dear P."/>
            <person name="Doerig C."/>
            <person name="Gruber A."/>
            <person name="Parkinson J."/>
            <person name="Shirley M."/>
            <person name="Wan K.L."/>
            <person name="Berriman M."/>
            <person name="Tomley F."/>
            <person name="Pain A."/>
        </authorList>
    </citation>
    <scope>NUCLEOTIDE SEQUENCE [LARGE SCALE GENOMIC DNA]</scope>
    <source>
        <strain evidence="4">Houghton</strain>
    </source>
</reference>
<dbReference type="GO" id="GO:0031490">
    <property type="term" value="F:chromatin DNA binding"/>
    <property type="evidence" value="ECO:0007669"/>
    <property type="project" value="InterPro"/>
</dbReference>
<organism evidence="4 5">
    <name type="scientific">Eimeria tenella</name>
    <name type="common">Coccidian parasite</name>
    <dbReference type="NCBI Taxonomy" id="5802"/>
    <lineage>
        <taxon>Eukaryota</taxon>
        <taxon>Sar</taxon>
        <taxon>Alveolata</taxon>
        <taxon>Apicomplexa</taxon>
        <taxon>Conoidasida</taxon>
        <taxon>Coccidia</taxon>
        <taxon>Eucoccidiorida</taxon>
        <taxon>Eimeriorina</taxon>
        <taxon>Eimeriidae</taxon>
        <taxon>Eimeria</taxon>
    </lineage>
</organism>
<feature type="region of interest" description="Disordered" evidence="2">
    <location>
        <begin position="660"/>
        <end position="695"/>
    </location>
</feature>
<dbReference type="Proteomes" id="UP000030747">
    <property type="component" value="Unassembled WGS sequence"/>
</dbReference>
<name>U6L675_EIMTE</name>
<evidence type="ECO:0000256" key="2">
    <source>
        <dbReference type="SAM" id="MobiDB-lite"/>
    </source>
</evidence>
<feature type="signal peptide" evidence="3">
    <location>
        <begin position="1"/>
        <end position="32"/>
    </location>
</feature>
<sequence length="860" mass="94491">MSFLQRFSSAAVPPRGLGGLFLFLAAAAAATATAAAAAAAAAANGPLVLGERLSPDSSILVSVRPEDLQTLGEALPFQFANVTLPEQKLTAATHLGSFYSQKLKDENVSFLKPLRTTVLQCLDRAIKVEVLKDFSVRCLEGGVASLVSLSNFQLREGRPFAQLSVHFEWGGIASSASKPLPLASLNPNLWGPDRQRMARGFRGTAICLQRGSQLQLLEGWPVRVPEFKDGPWEARVLVERCFLTPSSSKKEHLLHATLRVLKAPKDKPFVEGPNPKEISFAGYVKLPSKYHGLEAAFIKERLIGRSCFLRRTETKSTVELKCDAFMDAKLASINKLYADRPPLLHALKSAGLLMGGSLGAFALAAFMQMFKGTDGKPAGDPEGCMAVGALSAVISLLTFFVETPRLAYQYLKWRKKFKRKATRVLEESVSQALVSPGSKSPFLDLVLIAPAVRGGPEDGGPPGGPPPLTEGQEEGYAELLLLLQLRAAAAAQQELPFDAEELQQLGLQRPEEEEEEEQQQQQLLERMQQHSSITGIQVAADNSVSLPSHMSPGELQQGLIAAEKEAVQQLLQQQLSPFFCVSLLRARNLKRHLWKELAALAASKQQLAAAPRGQQQQQQQQQQQPLIDFTPLTVWVAVFQRLKEAGQLLQQLQQRQQQSEQQQQQSEQQQQQEEEKQQPKEQQEGEDAAAAAAAAAGSSYSPELLQRVAAAQLAEEAALMSLIRESVKEEVRVLSQVAANLEREGPGQAAAAAAAAAVREKLRGLRNTLEPLQQHEQQLQQQQREQQQQEQQLLELLLPAEQRLQRALENNSSEEFPLEPFEDPTDYSGVRTPQEPAAAKDKDAEEEDDKDLQMIDFDFD</sequence>
<keyword evidence="3" id="KW-0732">Signal</keyword>
<evidence type="ECO:0000256" key="3">
    <source>
        <dbReference type="SAM" id="SignalP"/>
    </source>
</evidence>
<dbReference type="EMBL" id="HG676514">
    <property type="protein sequence ID" value="CDJ44079.1"/>
    <property type="molecule type" value="Genomic_DNA"/>
</dbReference>
<gene>
    <name evidence="4" type="ORF">ETH_00006345</name>
</gene>
<feature type="coiled-coil region" evidence="1">
    <location>
        <begin position="724"/>
        <end position="796"/>
    </location>
</feature>
<dbReference type="AlphaFoldDB" id="U6L675"/>
<evidence type="ECO:0000256" key="1">
    <source>
        <dbReference type="SAM" id="Coils"/>
    </source>
</evidence>
<dbReference type="RefSeq" id="XP_013234828.1">
    <property type="nucleotide sequence ID" value="XM_013379374.1"/>
</dbReference>
<dbReference type="InterPro" id="IPR044661">
    <property type="entry name" value="MED15a/b/c-like"/>
</dbReference>
<keyword evidence="5" id="KW-1185">Reference proteome</keyword>
<feature type="region of interest" description="Disordered" evidence="2">
    <location>
        <begin position="805"/>
        <end position="860"/>
    </location>
</feature>
<dbReference type="VEuPathDB" id="ToxoDB:ETH2_1521700"/>
<dbReference type="PANTHER" id="PTHR33137:SF4">
    <property type="entry name" value="MEDIATOR OF RNA POLYMERASE II TRANSCRIPTION SUBUNIT 15A-RELATED"/>
    <property type="match status" value="1"/>
</dbReference>
<evidence type="ECO:0000313" key="4">
    <source>
        <dbReference type="EMBL" id="CDJ44079.1"/>
    </source>
</evidence>
<keyword evidence="1" id="KW-0175">Coiled coil</keyword>
<feature type="compositionally biased region" description="Basic and acidic residues" evidence="2">
    <location>
        <begin position="673"/>
        <end position="683"/>
    </location>
</feature>
<feature type="compositionally biased region" description="Acidic residues" evidence="2">
    <location>
        <begin position="816"/>
        <end position="825"/>
    </location>
</feature>
<reference evidence="4" key="2">
    <citation type="submission" date="2013-10" db="EMBL/GenBank/DDBJ databases">
        <authorList>
            <person name="Aslett M."/>
        </authorList>
    </citation>
    <scope>NUCLEOTIDE SEQUENCE [LARGE SCALE GENOMIC DNA]</scope>
    <source>
        <strain evidence="4">Houghton</strain>
    </source>
</reference>
<evidence type="ECO:0000313" key="5">
    <source>
        <dbReference type="Proteomes" id="UP000030747"/>
    </source>
</evidence>
<proteinExistence type="predicted"/>
<feature type="chain" id="PRO_5004674109" evidence="3">
    <location>
        <begin position="33"/>
        <end position="860"/>
    </location>
</feature>
<dbReference type="VEuPathDB" id="ToxoDB:ETH_00006345"/>
<feature type="compositionally biased region" description="Low complexity" evidence="2">
    <location>
        <begin position="660"/>
        <end position="671"/>
    </location>
</feature>
<dbReference type="OrthoDB" id="329999at2759"/>
<dbReference type="PANTHER" id="PTHR33137">
    <property type="entry name" value="MEDIATOR OF RNA POLYMERASE II TRANSCRIPTION SUBUNIT 15A-RELATED"/>
    <property type="match status" value="1"/>
</dbReference>
<protein>
    <submittedName>
        <fullName evidence="4">Chaperone protein dnaJ, related, related</fullName>
    </submittedName>
</protein>